<name>A0A2X3MK30_9BACT</name>
<gene>
    <name evidence="1" type="ORF">BARAN1_0471</name>
</gene>
<evidence type="ECO:0000313" key="1">
    <source>
        <dbReference type="EMBL" id="SQD92495.1"/>
    </source>
</evidence>
<accession>A0A2X3MK30</accession>
<organism evidence="1 2">
    <name type="scientific">Candidatus Bipolaricaulis anaerobius</name>
    <dbReference type="NCBI Taxonomy" id="2026885"/>
    <lineage>
        <taxon>Bacteria</taxon>
        <taxon>Candidatus Bipolaricaulota</taxon>
        <taxon>Candidatus Bipolaricaulia</taxon>
        <taxon>Candidatus Bipolaricaulales</taxon>
        <taxon>Candidatus Bipolaricaulaceae</taxon>
        <taxon>Candidatus Bipolaricaulis</taxon>
    </lineage>
</organism>
<proteinExistence type="predicted"/>
<dbReference type="EMBL" id="LS483254">
    <property type="protein sequence ID" value="SQD92495.1"/>
    <property type="molecule type" value="Genomic_DNA"/>
</dbReference>
<protein>
    <submittedName>
        <fullName evidence="1">Uncharacterized protein</fullName>
    </submittedName>
</protein>
<reference evidence="2" key="1">
    <citation type="submission" date="2018-05" db="EMBL/GenBank/DDBJ databases">
        <authorList>
            <person name="Hao L."/>
        </authorList>
    </citation>
    <scope>NUCLEOTIDE SEQUENCE [LARGE SCALE GENOMIC DNA]</scope>
</reference>
<sequence>MANALGLYYSTVSVIANRVAEARKHQK</sequence>
<dbReference type="AlphaFoldDB" id="A0A2X3MK30"/>
<dbReference type="KEGG" id="bana:BARAN1_0471"/>
<evidence type="ECO:0000313" key="2">
    <source>
        <dbReference type="Proteomes" id="UP000249818"/>
    </source>
</evidence>
<dbReference type="Proteomes" id="UP000249818">
    <property type="component" value="Chromosome BARAN1"/>
</dbReference>
<keyword evidence="2" id="KW-1185">Reference proteome</keyword>